<comment type="pathway">
    <text evidence="1">Alkaloid biosynthesis; ergot alkaloid biosynthesis.</text>
</comment>
<comment type="caution">
    <text evidence="5">The sequence shown here is derived from an EMBL/GenBank/DDBJ whole genome shotgun (WGS) entry which is preliminary data.</text>
</comment>
<evidence type="ECO:0000313" key="6">
    <source>
        <dbReference type="Proteomes" id="UP000266188"/>
    </source>
</evidence>
<name>A0A3A2ZGQ5_9EURO</name>
<accession>A0A3A2ZGQ5</accession>
<dbReference type="NCBIfam" id="TIGR03649">
    <property type="entry name" value="ergot_EASG"/>
    <property type="match status" value="1"/>
</dbReference>
<dbReference type="AlphaFoldDB" id="A0A3A2ZGQ5"/>
<comment type="similarity">
    <text evidence="2">Belongs to the fgaFS/easG family.</text>
</comment>
<dbReference type="GO" id="GO:0016491">
    <property type="term" value="F:oxidoreductase activity"/>
    <property type="evidence" value="ECO:0007669"/>
    <property type="project" value="UniProtKB-KW"/>
</dbReference>
<keyword evidence="3" id="KW-0017">Alkaloid metabolism</keyword>
<dbReference type="OrthoDB" id="9997102at2759"/>
<dbReference type="PANTHER" id="PTHR43162">
    <property type="match status" value="1"/>
</dbReference>
<dbReference type="InterPro" id="IPR051604">
    <property type="entry name" value="Ergot_Alk_Oxidoreductase"/>
</dbReference>
<dbReference type="PANTHER" id="PTHR43162:SF1">
    <property type="entry name" value="PRESTALK A DIFFERENTIATION PROTEIN A"/>
    <property type="match status" value="1"/>
</dbReference>
<dbReference type="InterPro" id="IPR019901">
    <property type="entry name" value="Ergot_alkaloid_biosynthesis"/>
</dbReference>
<evidence type="ECO:0000313" key="5">
    <source>
        <dbReference type="EMBL" id="RJE22176.1"/>
    </source>
</evidence>
<dbReference type="UniPathway" id="UPA00327"/>
<keyword evidence="4" id="KW-0560">Oxidoreductase</keyword>
<dbReference type="InterPro" id="IPR036291">
    <property type="entry name" value="NAD(P)-bd_dom_sf"/>
</dbReference>
<proteinExistence type="inferred from homology"/>
<reference evidence="6" key="1">
    <citation type="submission" date="2017-02" db="EMBL/GenBank/DDBJ databases">
        <authorList>
            <person name="Tafer H."/>
            <person name="Lopandic K."/>
        </authorList>
    </citation>
    <scope>NUCLEOTIDE SEQUENCE [LARGE SCALE GENOMIC DNA]</scope>
    <source>
        <strain evidence="6">CBS 366.77</strain>
    </source>
</reference>
<dbReference type="GO" id="GO:0035835">
    <property type="term" value="P:indole alkaloid biosynthetic process"/>
    <property type="evidence" value="ECO:0007669"/>
    <property type="project" value="UniProtKB-UniPathway"/>
</dbReference>
<evidence type="ECO:0000256" key="3">
    <source>
        <dbReference type="ARBA" id="ARBA00022589"/>
    </source>
</evidence>
<evidence type="ECO:0000256" key="2">
    <source>
        <dbReference type="ARBA" id="ARBA00005372"/>
    </source>
</evidence>
<keyword evidence="6" id="KW-1185">Reference proteome</keyword>
<dbReference type="STRING" id="2070753.A0A3A2ZGQ5"/>
<gene>
    <name evidence="5" type="ORF">PHISCL_05496</name>
</gene>
<organism evidence="5 6">
    <name type="scientific">Aspergillus sclerotialis</name>
    <dbReference type="NCBI Taxonomy" id="2070753"/>
    <lineage>
        <taxon>Eukaryota</taxon>
        <taxon>Fungi</taxon>
        <taxon>Dikarya</taxon>
        <taxon>Ascomycota</taxon>
        <taxon>Pezizomycotina</taxon>
        <taxon>Eurotiomycetes</taxon>
        <taxon>Eurotiomycetidae</taxon>
        <taxon>Eurotiales</taxon>
        <taxon>Aspergillaceae</taxon>
        <taxon>Aspergillus</taxon>
        <taxon>Aspergillus subgen. Polypaecilum</taxon>
    </lineage>
</organism>
<dbReference type="EMBL" id="MVGC01000182">
    <property type="protein sequence ID" value="RJE22176.1"/>
    <property type="molecule type" value="Genomic_DNA"/>
</dbReference>
<evidence type="ECO:0000256" key="4">
    <source>
        <dbReference type="ARBA" id="ARBA00023002"/>
    </source>
</evidence>
<dbReference type="SUPFAM" id="SSF51735">
    <property type="entry name" value="NAD(P)-binding Rossmann-fold domains"/>
    <property type="match status" value="1"/>
</dbReference>
<dbReference type="Proteomes" id="UP000266188">
    <property type="component" value="Unassembled WGS sequence"/>
</dbReference>
<dbReference type="Gene3D" id="3.40.50.720">
    <property type="entry name" value="NAD(P)-binding Rossmann-like Domain"/>
    <property type="match status" value="1"/>
</dbReference>
<protein>
    <submittedName>
        <fullName evidence="5">Uncharacterized protein</fullName>
    </submittedName>
</protein>
<dbReference type="Gene3D" id="3.90.25.10">
    <property type="entry name" value="UDP-galactose 4-epimerase, domain 1"/>
    <property type="match status" value="1"/>
</dbReference>
<sequence length="287" mass="31830">MAILLTGGTGKTSTRLASFLQNENIPFLLASRRGASAAPAGMPAVKFDWLDKHTWQRPFQHKFADGSAISAVYLMEPLVPEPWVPLNEFIDYASKDHGVKRFVLIAGTSSEPGKPGMGMVWQHLLDRGIDFCVLRPSWFMQNLTEEAPAFLIRDHSKIYSACGDGQIPFISATDIAAVAYRALTDAKSHNCDHRVLGPELLTYDQVAEKLSAVLGRRIEHVKLSRDERYQSLVSAGLSDYYAGFLSDLEEAASMGFETSMNDMVEQVTGRPPKSLSMFAQENREAWV</sequence>
<evidence type="ECO:0000256" key="1">
    <source>
        <dbReference type="ARBA" id="ARBA00005107"/>
    </source>
</evidence>